<name>A0A818RWJ5_9BILA</name>
<organism evidence="1 3">
    <name type="scientific">Rotaria socialis</name>
    <dbReference type="NCBI Taxonomy" id="392032"/>
    <lineage>
        <taxon>Eukaryota</taxon>
        <taxon>Metazoa</taxon>
        <taxon>Spiralia</taxon>
        <taxon>Gnathifera</taxon>
        <taxon>Rotifera</taxon>
        <taxon>Eurotatoria</taxon>
        <taxon>Bdelloidea</taxon>
        <taxon>Philodinida</taxon>
        <taxon>Philodinidae</taxon>
        <taxon>Rotaria</taxon>
    </lineage>
</organism>
<dbReference type="Proteomes" id="UP000663862">
    <property type="component" value="Unassembled WGS sequence"/>
</dbReference>
<accession>A0A818RWJ5</accession>
<dbReference type="PANTHER" id="PTHR39217:SF1">
    <property type="entry name" value="GLUTATHIONE SYNTHETASE"/>
    <property type="match status" value="1"/>
</dbReference>
<dbReference type="SUPFAM" id="SSF56059">
    <property type="entry name" value="Glutathione synthetase ATP-binding domain-like"/>
    <property type="match status" value="1"/>
</dbReference>
<evidence type="ECO:0000313" key="3">
    <source>
        <dbReference type="Proteomes" id="UP000663869"/>
    </source>
</evidence>
<reference evidence="1" key="1">
    <citation type="submission" date="2021-02" db="EMBL/GenBank/DDBJ databases">
        <authorList>
            <person name="Nowell W R."/>
        </authorList>
    </citation>
    <scope>NUCLEOTIDE SEQUENCE</scope>
</reference>
<sequence>MSPSLKIALEKNTTRLYGRQTNVVSRPILSNIGPSVVVILTPELKDTTLANLWRLSFHQLRSQFQVFGVRAIAAPWIAAPLFLDSSHSFIYIANLACENHQLAEQWNAWLHAWPETTKLINSSSLLLWNTRKTYLQDLQKAGIPVIPTLYVEHIDEKTLINAAAYFAMSDLIVKPQVGASGFNMIRVLVDSTDCISVPKSLSTFAAVAELTRLGTVDSMMMLHPFMTSVVQEGEISVFVFGEKVGHAVRTKPQSNDYRIQFEYDGITTTLKEISPEMLELVHNVIVACPETPVYARVDIMRNTETGCLCVSELELIEPGLFLEHAPDGGMTFVRAILQGSSINTI</sequence>
<gene>
    <name evidence="1" type="ORF">FME351_LOCUS25026</name>
    <name evidence="2" type="ORF">TSG867_LOCUS30621</name>
</gene>
<dbReference type="EMBL" id="CAJNYU010003313">
    <property type="protein sequence ID" value="CAF3660439.1"/>
    <property type="molecule type" value="Genomic_DNA"/>
</dbReference>
<dbReference type="EMBL" id="CAJOBQ010005007">
    <property type="protein sequence ID" value="CAF4648288.1"/>
    <property type="molecule type" value="Genomic_DNA"/>
</dbReference>
<evidence type="ECO:0000313" key="1">
    <source>
        <dbReference type="EMBL" id="CAF3660439.1"/>
    </source>
</evidence>
<comment type="caution">
    <text evidence="1">The sequence shown here is derived from an EMBL/GenBank/DDBJ whole genome shotgun (WGS) entry which is preliminary data.</text>
</comment>
<evidence type="ECO:0000313" key="2">
    <source>
        <dbReference type="EMBL" id="CAF4648288.1"/>
    </source>
</evidence>
<dbReference type="InterPro" id="IPR053191">
    <property type="entry name" value="DcsG_Biosynth_Enzyme"/>
</dbReference>
<dbReference type="Proteomes" id="UP000663869">
    <property type="component" value="Unassembled WGS sequence"/>
</dbReference>
<proteinExistence type="predicted"/>
<dbReference type="AlphaFoldDB" id="A0A818RWJ5"/>
<evidence type="ECO:0008006" key="4">
    <source>
        <dbReference type="Google" id="ProtNLM"/>
    </source>
</evidence>
<dbReference type="PANTHER" id="PTHR39217">
    <property type="match status" value="1"/>
</dbReference>
<protein>
    <recommendedName>
        <fullName evidence="4">Prokaryotic glutathione synthetase ATP-binding domain-containing protein</fullName>
    </recommendedName>
</protein>